<gene>
    <name evidence="3" type="ORF">MHYMCMPASI_00503</name>
</gene>
<dbReference type="Proteomes" id="UP000837675">
    <property type="component" value="Unassembled WGS sequence"/>
</dbReference>
<organism evidence="3 4">
    <name type="scientific">Hyalomma marginatum</name>
    <dbReference type="NCBI Taxonomy" id="34627"/>
    <lineage>
        <taxon>Eukaryota</taxon>
        <taxon>Metazoa</taxon>
        <taxon>Ecdysozoa</taxon>
        <taxon>Arthropoda</taxon>
        <taxon>Chelicerata</taxon>
        <taxon>Arachnida</taxon>
        <taxon>Acari</taxon>
        <taxon>Parasitiformes</taxon>
        <taxon>Ixodida</taxon>
        <taxon>Ixodoidea</taxon>
        <taxon>Ixodidae</taxon>
        <taxon>Hyalomminae</taxon>
        <taxon>Hyalomma</taxon>
    </lineage>
</organism>
<evidence type="ECO:0000256" key="2">
    <source>
        <dbReference type="SAM" id="SignalP"/>
    </source>
</evidence>
<proteinExistence type="predicted"/>
<keyword evidence="1" id="KW-0812">Transmembrane</keyword>
<protein>
    <submittedName>
        <fullName evidence="3">Uncharacterized protein</fullName>
    </submittedName>
</protein>
<dbReference type="InterPro" id="IPR019088">
    <property type="entry name" value="CHP02186-rel_TM"/>
</dbReference>
<feature type="chain" id="PRO_5035753734" evidence="2">
    <location>
        <begin position="18"/>
        <end position="240"/>
    </location>
</feature>
<evidence type="ECO:0000313" key="3">
    <source>
        <dbReference type="EMBL" id="CAG7591895.1"/>
    </source>
</evidence>
<accession>A0A8S4C263</accession>
<reference evidence="3" key="1">
    <citation type="submission" date="2021-06" db="EMBL/GenBank/DDBJ databases">
        <authorList>
            <person name="Nardi T."/>
            <person name="Nardi T."/>
        </authorList>
    </citation>
    <scope>NUCLEOTIDE SEQUENCE</scope>
</reference>
<keyword evidence="1" id="KW-1133">Transmembrane helix</keyword>
<evidence type="ECO:0000313" key="4">
    <source>
        <dbReference type="Proteomes" id="UP000837675"/>
    </source>
</evidence>
<keyword evidence="1" id="KW-0472">Membrane</keyword>
<evidence type="ECO:0000256" key="1">
    <source>
        <dbReference type="SAM" id="Phobius"/>
    </source>
</evidence>
<dbReference type="EMBL" id="CAJVAF010000215">
    <property type="protein sequence ID" value="CAG7591895.1"/>
    <property type="molecule type" value="Genomic_DNA"/>
</dbReference>
<keyword evidence="2" id="KW-0732">Signal</keyword>
<comment type="caution">
    <text evidence="3">The sequence shown here is derived from an EMBL/GenBank/DDBJ whole genome shotgun (WGS) entry which is preliminary data.</text>
</comment>
<feature type="transmembrane region" description="Helical" evidence="1">
    <location>
        <begin position="218"/>
        <end position="238"/>
    </location>
</feature>
<sequence length="240" mass="28150">MRIIVLLLIFLPCKAFAIQNFEISLSSDQIVKSKGFKGTNITLEIKANFPTQFIVEVLGPKSQYRIWQKEKRFGIWTKSKSFITHKVSSYQFMSTDMNSAELERFSRILLIDIFGRRISFINQDQYSPLEMSGAVSALFQIQKNSMYYLTLLNQENLEKNNVIQIPMAQNIMTGDYKVQVYLIAKGDKKIYTKSAEINVSREEFYDRFEQWTRNWPNLYVILSISITFIFGWIVNLILKR</sequence>
<feature type="signal peptide" evidence="2">
    <location>
        <begin position="1"/>
        <end position="17"/>
    </location>
</feature>
<keyword evidence="4" id="KW-1185">Reference proteome</keyword>
<dbReference type="AlphaFoldDB" id="A0A8S4C263"/>
<name>A0A8S4C263_9ACAR</name>
<dbReference type="Pfam" id="PF09608">
    <property type="entry name" value="Alph_Pro_TM"/>
    <property type="match status" value="1"/>
</dbReference>